<dbReference type="Gene3D" id="2.160.20.10">
    <property type="entry name" value="Single-stranded right-handed beta-helix, Pectin lyase-like"/>
    <property type="match status" value="1"/>
</dbReference>
<dbReference type="FunFam" id="2.160.20.10:FF:000004">
    <property type="entry name" value="Pectin lyase-like superfamily protein"/>
    <property type="match status" value="1"/>
</dbReference>
<evidence type="ECO:0000256" key="3">
    <source>
        <dbReference type="ARBA" id="ARBA00022512"/>
    </source>
</evidence>
<dbReference type="InterPro" id="IPR011050">
    <property type="entry name" value="Pectin_lyase_fold/virulence"/>
</dbReference>
<name>A0AAN8Z8B0_9MAGN</name>
<sequence>MAKLIMLSLCFLAIFSSANAAISVVNLGAKSDGQTDSTSAFLKAWTTVCNSAHPATMYVPKGTFLVKTAVFSGPCKSKVSVLIAGTIVAPSNYQIIGQTGFWILFIKINGLSIHGGTIDAKGAGFWACRTTGSNCPSGSRSFTIMASSNVLLSGLTSINSQLIHVEINGCTNVMVRNIKVSALTQSLNTDGIHVEQSTGVTIINCAIKTGDDCISIGPGTRNLWIQRIACGPGHGISIGSLGNKATEDGVQNVTVTSAVFTETMNGVRIKSWAKQSTGFARDIIFRNIVMKNVSNPIVIDQTYCPSGNNCPTKSYGVKISPVTYLNIKGTSSQQIAVNFDCSSTNPCSGIRMKNIDITYHNGATTSSCSNAGGTSSGVMIPASCL</sequence>
<dbReference type="SUPFAM" id="SSF51126">
    <property type="entry name" value="Pectin lyase-like"/>
    <property type="match status" value="1"/>
</dbReference>
<feature type="active site" evidence="8">
    <location>
        <position position="234"/>
    </location>
</feature>
<comment type="similarity">
    <text evidence="2 9">Belongs to the glycosyl hydrolase 28 family.</text>
</comment>
<organism evidence="11 12">
    <name type="scientific">Dillenia turbinata</name>
    <dbReference type="NCBI Taxonomy" id="194707"/>
    <lineage>
        <taxon>Eukaryota</taxon>
        <taxon>Viridiplantae</taxon>
        <taxon>Streptophyta</taxon>
        <taxon>Embryophyta</taxon>
        <taxon>Tracheophyta</taxon>
        <taxon>Spermatophyta</taxon>
        <taxon>Magnoliopsida</taxon>
        <taxon>eudicotyledons</taxon>
        <taxon>Gunneridae</taxon>
        <taxon>Pentapetalae</taxon>
        <taxon>Dilleniales</taxon>
        <taxon>Dilleniaceae</taxon>
        <taxon>Dillenia</taxon>
    </lineage>
</organism>
<evidence type="ECO:0000313" key="11">
    <source>
        <dbReference type="EMBL" id="KAK6930419.1"/>
    </source>
</evidence>
<evidence type="ECO:0000256" key="10">
    <source>
        <dbReference type="SAM" id="SignalP"/>
    </source>
</evidence>
<evidence type="ECO:0000256" key="5">
    <source>
        <dbReference type="ARBA" id="ARBA00022801"/>
    </source>
</evidence>
<dbReference type="GO" id="GO:0004650">
    <property type="term" value="F:polygalacturonase activity"/>
    <property type="evidence" value="ECO:0007669"/>
    <property type="project" value="InterPro"/>
</dbReference>
<dbReference type="InterPro" id="IPR006626">
    <property type="entry name" value="PbH1"/>
</dbReference>
<evidence type="ECO:0000313" key="12">
    <source>
        <dbReference type="Proteomes" id="UP001370490"/>
    </source>
</evidence>
<evidence type="ECO:0000256" key="1">
    <source>
        <dbReference type="ARBA" id="ARBA00004191"/>
    </source>
</evidence>
<keyword evidence="10" id="KW-0732">Signal</keyword>
<dbReference type="SMART" id="SM00710">
    <property type="entry name" value="PbH1"/>
    <property type="match status" value="5"/>
</dbReference>
<dbReference type="InterPro" id="IPR000743">
    <property type="entry name" value="Glyco_hydro_28"/>
</dbReference>
<protein>
    <submittedName>
        <fullName evidence="11">Glycoside hydrolase, family 28</fullName>
    </submittedName>
</protein>
<evidence type="ECO:0000256" key="8">
    <source>
        <dbReference type="PROSITE-ProRule" id="PRU10052"/>
    </source>
</evidence>
<keyword evidence="3" id="KW-0134">Cell wall</keyword>
<keyword evidence="7" id="KW-0961">Cell wall biogenesis/degradation</keyword>
<evidence type="ECO:0000256" key="9">
    <source>
        <dbReference type="RuleBase" id="RU361169"/>
    </source>
</evidence>
<dbReference type="GO" id="GO:0071555">
    <property type="term" value="P:cell wall organization"/>
    <property type="evidence" value="ECO:0007669"/>
    <property type="project" value="UniProtKB-KW"/>
</dbReference>
<dbReference type="EMBL" id="JBAMMX010000012">
    <property type="protein sequence ID" value="KAK6930419.1"/>
    <property type="molecule type" value="Genomic_DNA"/>
</dbReference>
<feature type="chain" id="PRO_5042842841" evidence="10">
    <location>
        <begin position="21"/>
        <end position="385"/>
    </location>
</feature>
<proteinExistence type="inferred from homology"/>
<dbReference type="Pfam" id="PF00295">
    <property type="entry name" value="Glyco_hydro_28"/>
    <property type="match status" value="1"/>
</dbReference>
<keyword evidence="5 9" id="KW-0378">Hydrolase</keyword>
<feature type="signal peptide" evidence="10">
    <location>
        <begin position="1"/>
        <end position="20"/>
    </location>
</feature>
<dbReference type="PROSITE" id="PS00502">
    <property type="entry name" value="POLYGALACTURONASE"/>
    <property type="match status" value="1"/>
</dbReference>
<comment type="caution">
    <text evidence="11">The sequence shown here is derived from an EMBL/GenBank/DDBJ whole genome shotgun (WGS) entry which is preliminary data.</text>
</comment>
<evidence type="ECO:0000256" key="7">
    <source>
        <dbReference type="ARBA" id="ARBA00023316"/>
    </source>
</evidence>
<dbReference type="GO" id="GO:0005975">
    <property type="term" value="P:carbohydrate metabolic process"/>
    <property type="evidence" value="ECO:0007669"/>
    <property type="project" value="InterPro"/>
</dbReference>
<keyword evidence="4" id="KW-0964">Secreted</keyword>
<keyword evidence="6 9" id="KW-0326">Glycosidase</keyword>
<dbReference type="PANTHER" id="PTHR31375">
    <property type="match status" value="1"/>
</dbReference>
<accession>A0AAN8Z8B0</accession>
<evidence type="ECO:0000256" key="4">
    <source>
        <dbReference type="ARBA" id="ARBA00022525"/>
    </source>
</evidence>
<reference evidence="11 12" key="1">
    <citation type="submission" date="2023-12" db="EMBL/GenBank/DDBJ databases">
        <title>A high-quality genome assembly for Dillenia turbinata (Dilleniales).</title>
        <authorList>
            <person name="Chanderbali A."/>
        </authorList>
    </citation>
    <scope>NUCLEOTIDE SEQUENCE [LARGE SCALE GENOMIC DNA]</scope>
    <source>
        <strain evidence="11">LSX21</strain>
        <tissue evidence="11">Leaf</tissue>
    </source>
</reference>
<dbReference type="InterPro" id="IPR012334">
    <property type="entry name" value="Pectin_lyas_fold"/>
</dbReference>
<dbReference type="AlphaFoldDB" id="A0AAN8Z8B0"/>
<dbReference type="Proteomes" id="UP001370490">
    <property type="component" value="Unassembled WGS sequence"/>
</dbReference>
<evidence type="ECO:0000256" key="2">
    <source>
        <dbReference type="ARBA" id="ARBA00008834"/>
    </source>
</evidence>
<keyword evidence="12" id="KW-1185">Reference proteome</keyword>
<gene>
    <name evidence="11" type="ORF">RJ641_004513</name>
</gene>
<evidence type="ECO:0000256" key="6">
    <source>
        <dbReference type="ARBA" id="ARBA00023295"/>
    </source>
</evidence>
<comment type="subcellular location">
    <subcellularLocation>
        <location evidence="1">Secreted</location>
        <location evidence="1">Cell wall</location>
    </subcellularLocation>
</comment>